<gene>
    <name evidence="7" type="ORF">XM47_07495</name>
</gene>
<evidence type="ECO:0008006" key="9">
    <source>
        <dbReference type="Google" id="ProtNLM"/>
    </source>
</evidence>
<evidence type="ECO:0000256" key="2">
    <source>
        <dbReference type="ARBA" id="ARBA00009865"/>
    </source>
</evidence>
<dbReference type="PANTHER" id="PTHR43301">
    <property type="entry name" value="ARABINAN ENDO-1,5-ALPHA-L-ARABINOSIDASE"/>
    <property type="match status" value="1"/>
</dbReference>
<keyword evidence="3 6" id="KW-0378">Hydrolase</keyword>
<keyword evidence="4 6" id="KW-0326">Glycosidase</keyword>
<keyword evidence="8" id="KW-1185">Reference proteome</keyword>
<dbReference type="CDD" id="cd08981">
    <property type="entry name" value="GH43_Bt1873-like"/>
    <property type="match status" value="1"/>
</dbReference>
<protein>
    <recommendedName>
        <fullName evidence="9">Glycoside hydrolase</fullName>
    </recommendedName>
</protein>
<dbReference type="EMBL" id="LAZL01000009">
    <property type="protein sequence ID" value="KMT65846.1"/>
    <property type="molecule type" value="Genomic_DNA"/>
</dbReference>
<dbReference type="InterPro" id="IPR050727">
    <property type="entry name" value="GH43_arabinanases"/>
</dbReference>
<feature type="site" description="Important for catalytic activity, responsible for pKa modulation of the active site Glu and correct orientation of both the proton donor and substrate" evidence="5">
    <location>
        <position position="154"/>
    </location>
</feature>
<evidence type="ECO:0000313" key="8">
    <source>
        <dbReference type="Proteomes" id="UP000037600"/>
    </source>
</evidence>
<dbReference type="InterPro" id="IPR006710">
    <property type="entry name" value="Glyco_hydro_43"/>
</dbReference>
<accession>A0A0J8JMK7</accession>
<dbReference type="GO" id="GO:0005975">
    <property type="term" value="P:carbohydrate metabolic process"/>
    <property type="evidence" value="ECO:0007669"/>
    <property type="project" value="InterPro"/>
</dbReference>
<evidence type="ECO:0000256" key="6">
    <source>
        <dbReference type="RuleBase" id="RU361187"/>
    </source>
</evidence>
<dbReference type="GO" id="GO:0004553">
    <property type="term" value="F:hydrolase activity, hydrolyzing O-glycosyl compounds"/>
    <property type="evidence" value="ECO:0007669"/>
    <property type="project" value="InterPro"/>
</dbReference>
<evidence type="ECO:0000256" key="1">
    <source>
        <dbReference type="ARBA" id="ARBA00004834"/>
    </source>
</evidence>
<comment type="pathway">
    <text evidence="1">Glycan metabolism; L-arabinan degradation.</text>
</comment>
<dbReference type="PANTHER" id="PTHR43301:SF3">
    <property type="entry name" value="ARABINAN ENDO-1,5-ALPHA-L-ARABINOSIDASE A-RELATED"/>
    <property type="match status" value="1"/>
</dbReference>
<dbReference type="SUPFAM" id="SSF75005">
    <property type="entry name" value="Arabinanase/levansucrase/invertase"/>
    <property type="match status" value="1"/>
</dbReference>
<dbReference type="Pfam" id="PF04616">
    <property type="entry name" value="Glyco_hydro_43"/>
    <property type="match status" value="1"/>
</dbReference>
<evidence type="ECO:0000256" key="3">
    <source>
        <dbReference type="ARBA" id="ARBA00022801"/>
    </source>
</evidence>
<comment type="caution">
    <text evidence="7">The sequence shown here is derived from an EMBL/GenBank/DDBJ whole genome shotgun (WGS) entry which is preliminary data.</text>
</comment>
<evidence type="ECO:0000256" key="4">
    <source>
        <dbReference type="ARBA" id="ARBA00023295"/>
    </source>
</evidence>
<evidence type="ECO:0000313" key="7">
    <source>
        <dbReference type="EMBL" id="KMT65846.1"/>
    </source>
</evidence>
<sequence>MSLLPSHLTAAKSERYPLGREDIYVRDPFILADKTSQTYYLYAAREYPKGDGSFTVGVGVHTSKDLENWSSNYPVFQVEADSWGKDDVWAPEVHKYQGKYYLFVTLMATQEAKRMQDKSLTKRGTQIFVADTPIGPFKKLAPGPTTPEDWLALDGSLWVEDNQAWMIFCHEWAQITDGTMEAVKMSKDLSRMISKPQTLFKATEAPWVVSLASLAPKGKTRPHGYITDGPWLHKTKSDELIMIWSSFSKNKYTIGIARSESGKVTGPWKQDPEPLLDYNGGHGMIFEDFSGQLRLALHYPNNHSTARAYYIPIEDNGNTLSLKQAFQPK</sequence>
<comment type="similarity">
    <text evidence="2 6">Belongs to the glycosyl hydrolase 43 family.</text>
</comment>
<dbReference type="InterPro" id="IPR023296">
    <property type="entry name" value="Glyco_hydro_beta-prop_sf"/>
</dbReference>
<evidence type="ECO:0000256" key="5">
    <source>
        <dbReference type="PIRSR" id="PIRSR606710-2"/>
    </source>
</evidence>
<dbReference type="Gene3D" id="2.115.10.20">
    <property type="entry name" value="Glycosyl hydrolase domain, family 43"/>
    <property type="match status" value="1"/>
</dbReference>
<dbReference type="Proteomes" id="UP000037600">
    <property type="component" value="Unassembled WGS sequence"/>
</dbReference>
<organism evidence="7 8">
    <name type="scientific">Catenovulum maritimum</name>
    <dbReference type="NCBI Taxonomy" id="1513271"/>
    <lineage>
        <taxon>Bacteria</taxon>
        <taxon>Pseudomonadati</taxon>
        <taxon>Pseudomonadota</taxon>
        <taxon>Gammaproteobacteria</taxon>
        <taxon>Alteromonadales</taxon>
        <taxon>Alteromonadaceae</taxon>
        <taxon>Catenovulum</taxon>
    </lineage>
</organism>
<proteinExistence type="inferred from homology"/>
<dbReference type="STRING" id="1513271.XM47_07495"/>
<reference evidence="7 8" key="1">
    <citation type="submission" date="2015-04" db="EMBL/GenBank/DDBJ databases">
        <title>Draft Genome Sequence of the Novel Agar-Digesting Marine Bacterium Q1.</title>
        <authorList>
            <person name="Li Y."/>
            <person name="Li D."/>
            <person name="Chen G."/>
            <person name="Du Z."/>
        </authorList>
    </citation>
    <scope>NUCLEOTIDE SEQUENCE [LARGE SCALE GENOMIC DNA]</scope>
    <source>
        <strain evidence="7 8">Q1</strain>
    </source>
</reference>
<name>A0A0J8JMK7_9ALTE</name>
<dbReference type="AlphaFoldDB" id="A0A0J8JMK7"/>